<protein>
    <recommendedName>
        <fullName evidence="1">Protein kinase domain-containing protein</fullName>
    </recommendedName>
</protein>
<dbReference type="InterPro" id="IPR041664">
    <property type="entry name" value="AAA_16"/>
</dbReference>
<dbReference type="CDD" id="cd14014">
    <property type="entry name" value="STKc_PknB_like"/>
    <property type="match status" value="1"/>
</dbReference>
<keyword evidence="3" id="KW-1185">Reference proteome</keyword>
<dbReference type="RefSeq" id="WP_127081807.1">
    <property type="nucleotide sequence ID" value="NZ_RSCL01000007.1"/>
</dbReference>
<dbReference type="PANTHER" id="PTHR43642">
    <property type="entry name" value="HYBRID SIGNAL TRANSDUCTION HISTIDINE KINASE G"/>
    <property type="match status" value="1"/>
</dbReference>
<dbReference type="Proteomes" id="UP000271624">
    <property type="component" value="Unassembled WGS sequence"/>
</dbReference>
<dbReference type="InterPro" id="IPR027417">
    <property type="entry name" value="P-loop_NTPase"/>
</dbReference>
<dbReference type="Pfam" id="PF13191">
    <property type="entry name" value="AAA_16"/>
    <property type="match status" value="1"/>
</dbReference>
<dbReference type="SUPFAM" id="SSF56112">
    <property type="entry name" value="Protein kinase-like (PK-like)"/>
    <property type="match status" value="1"/>
</dbReference>
<evidence type="ECO:0000313" key="2">
    <source>
        <dbReference type="EMBL" id="RUT06142.1"/>
    </source>
</evidence>
<proteinExistence type="predicted"/>
<dbReference type="InterPro" id="IPR000719">
    <property type="entry name" value="Prot_kinase_dom"/>
</dbReference>
<sequence>MLPIAIPGYEITEVVREGLNTVIYRGVSNQQLVILKVLKAEYPSLEQITRLKHEYKVTENLELEGVVKVYGLETYQNRLILVAEDFGGISLKEFLVKEKSQKLPLIIFLSIAVQLAQGLVSLHKNQIIHKDIKPANIIINPQTGQVKLTDFSIASRLGQETACLTNPNQLEGTLAYASPEQTGRMNRSVDFRSDFYSLGVTFYEIITGHLPFISNDPLELVHCHLAKQPTPIQELNLEVPTVLVEIVNKLMEKNAEDRYQSAEGLLADLQQCLIELKQGKITSFTPGEYDKASQLLISQKLYGREKQVEILLEAFERVSNGGFELVLVGGYSGIGKTALINEILRGLTRRKGYFASGKFDQFQRNVPLAASIQAHRDLIRQLLTESEEHLKYWREKFTVALGANAQLIINIIPELELIIGAQPPVVELGAIETANRLNRTFQQFSQVFQSSNHPVVLFMDDLQWADIASLQALQTFMSDSTNCYCLVIAAYRDNEVSSTHPFMQTVEVIRQTGAKISDIQLKPLFVDDVTQLVADTLRAPLKNVTSLASLLFEKTQGNPFFLTQLFKSLYDSGLLSFETPLSSPLQGGQRGVWQWDLEKIHKQGVTDNVVELMINKIHKLAAPTQKILQLAACIGNKFDLQTLATVAQQSYSSVAEDLWSALTVGLIVPVGNNYLLPQVFGAQEIVEVIQGENIEYSFLHDRVQQAAYALIIEEQKQATHAKIGKLLLQKCSIVSSTEELEANIFKILNHLNMGIDLILESSEKIKLARLNLIAAQKAKASAAYDAALKYCRTGLSLLPIDSWQINYDLTLALHEKATEAAYFCREFEQMQLFGEILKQNAQTTLDQVKVYYFYILACIAQKQLPKSIAIGLEILELLGMLFPNSPTEADIQQALTETILLVPQSTIASIIDLPLMTNPKSLAILQILDAISSTTYFLNPPLYTLTTLAMMKLSVQDGNTPLSPVIYSQYGCILNAIINDIESTYQLGNLALNLLNSLADKTYAPKTLFITATFSTHWKSHFSESLALFNLGGQKALFVGDFEYGAWNYVYECRTEVLMGKPLNEVMYKISIFKAEIKKNKQQVSLNHIEMLEQMVINLMQESNNPSCLIGDVYNEEKSLIDYYNIKDGFSLVTLHLYKLTLSYIFESYNRATENIDKSVNYLAAASAIDIAQFYLYSSLSYLAVYNSVNSTQQNQYIEIVDTNQAKMQEWAHHAPMNYLHKFQLVEAEKFRNF</sequence>
<dbReference type="Gene3D" id="3.30.200.20">
    <property type="entry name" value="Phosphorylase Kinase, domain 1"/>
    <property type="match status" value="1"/>
</dbReference>
<dbReference type="GO" id="GO:0005524">
    <property type="term" value="F:ATP binding"/>
    <property type="evidence" value="ECO:0007669"/>
    <property type="project" value="InterPro"/>
</dbReference>
<comment type="caution">
    <text evidence="2">The sequence shown here is derived from an EMBL/GenBank/DDBJ whole genome shotgun (WGS) entry which is preliminary data.</text>
</comment>
<dbReference type="Gene3D" id="3.40.50.300">
    <property type="entry name" value="P-loop containing nucleotide triphosphate hydrolases"/>
    <property type="match status" value="1"/>
</dbReference>
<gene>
    <name evidence="2" type="ORF">DSM106972_033480</name>
</gene>
<dbReference type="OrthoDB" id="9801841at2"/>
<dbReference type="SUPFAM" id="SSF52540">
    <property type="entry name" value="P-loop containing nucleoside triphosphate hydrolases"/>
    <property type="match status" value="1"/>
</dbReference>
<dbReference type="AlphaFoldDB" id="A0A3S1CLL0"/>
<feature type="domain" description="Protein kinase" evidence="1">
    <location>
        <begin position="9"/>
        <end position="273"/>
    </location>
</feature>
<dbReference type="EMBL" id="RSCL01000007">
    <property type="protein sequence ID" value="RUT06142.1"/>
    <property type="molecule type" value="Genomic_DNA"/>
</dbReference>
<dbReference type="InterPro" id="IPR053159">
    <property type="entry name" value="Hybrid_Histidine_Kinase"/>
</dbReference>
<name>A0A3S1CLL0_9CYAN</name>
<dbReference type="Gene3D" id="1.10.510.10">
    <property type="entry name" value="Transferase(Phosphotransferase) domain 1"/>
    <property type="match status" value="1"/>
</dbReference>
<dbReference type="GO" id="GO:0004672">
    <property type="term" value="F:protein kinase activity"/>
    <property type="evidence" value="ECO:0007669"/>
    <property type="project" value="InterPro"/>
</dbReference>
<dbReference type="Pfam" id="PF00069">
    <property type="entry name" value="Pkinase"/>
    <property type="match status" value="1"/>
</dbReference>
<evidence type="ECO:0000313" key="3">
    <source>
        <dbReference type="Proteomes" id="UP000271624"/>
    </source>
</evidence>
<accession>A0A3S1CLL0</accession>
<reference evidence="2" key="1">
    <citation type="submission" date="2018-12" db="EMBL/GenBank/DDBJ databases">
        <authorList>
            <person name="Will S."/>
            <person name="Neumann-Schaal M."/>
            <person name="Henke P."/>
        </authorList>
    </citation>
    <scope>NUCLEOTIDE SEQUENCE</scope>
    <source>
        <strain evidence="2">PCC 7102</strain>
    </source>
</reference>
<dbReference type="PROSITE" id="PS00108">
    <property type="entry name" value="PROTEIN_KINASE_ST"/>
    <property type="match status" value="1"/>
</dbReference>
<organism evidence="2 3">
    <name type="scientific">Dulcicalothrix desertica PCC 7102</name>
    <dbReference type="NCBI Taxonomy" id="232991"/>
    <lineage>
        <taxon>Bacteria</taxon>
        <taxon>Bacillati</taxon>
        <taxon>Cyanobacteriota</taxon>
        <taxon>Cyanophyceae</taxon>
        <taxon>Nostocales</taxon>
        <taxon>Calotrichaceae</taxon>
        <taxon>Dulcicalothrix</taxon>
    </lineage>
</organism>
<dbReference type="PROSITE" id="PS50011">
    <property type="entry name" value="PROTEIN_KINASE_DOM"/>
    <property type="match status" value="1"/>
</dbReference>
<dbReference type="InterPro" id="IPR011009">
    <property type="entry name" value="Kinase-like_dom_sf"/>
</dbReference>
<dbReference type="SMART" id="SM00220">
    <property type="entry name" value="S_TKc"/>
    <property type="match status" value="1"/>
</dbReference>
<dbReference type="InterPro" id="IPR008271">
    <property type="entry name" value="Ser/Thr_kinase_AS"/>
</dbReference>
<dbReference type="PANTHER" id="PTHR43642:SF1">
    <property type="entry name" value="HYBRID SIGNAL TRANSDUCTION HISTIDINE KINASE G"/>
    <property type="match status" value="1"/>
</dbReference>
<evidence type="ECO:0000259" key="1">
    <source>
        <dbReference type="PROSITE" id="PS50011"/>
    </source>
</evidence>
<reference evidence="2" key="2">
    <citation type="journal article" date="2019" name="Genome Biol. Evol.">
        <title>Day and night: Metabolic profiles and evolutionary relationships of six axenic non-marine cyanobacteria.</title>
        <authorList>
            <person name="Will S.E."/>
            <person name="Henke P."/>
            <person name="Boedeker C."/>
            <person name="Huang S."/>
            <person name="Brinkmann H."/>
            <person name="Rohde M."/>
            <person name="Jarek M."/>
            <person name="Friedl T."/>
            <person name="Seufert S."/>
            <person name="Schumacher M."/>
            <person name="Overmann J."/>
            <person name="Neumann-Schaal M."/>
            <person name="Petersen J."/>
        </authorList>
    </citation>
    <scope>NUCLEOTIDE SEQUENCE [LARGE SCALE GENOMIC DNA]</scope>
    <source>
        <strain evidence="2">PCC 7102</strain>
    </source>
</reference>